<dbReference type="PROSITE" id="PS51257">
    <property type="entry name" value="PROKAR_LIPOPROTEIN"/>
    <property type="match status" value="1"/>
</dbReference>
<keyword evidence="2" id="KW-0732">Signal</keyword>
<feature type="compositionally biased region" description="Polar residues" evidence="1">
    <location>
        <begin position="260"/>
        <end position="283"/>
    </location>
</feature>
<dbReference type="AlphaFoldDB" id="M7WSZ9"/>
<dbReference type="RefSeq" id="XP_016272134.1">
    <property type="nucleotide sequence ID" value="XM_016415889.1"/>
</dbReference>
<organism evidence="3 4">
    <name type="scientific">Rhodotorula toruloides (strain NP11)</name>
    <name type="common">Yeast</name>
    <name type="synonym">Rhodosporidium toruloides</name>
    <dbReference type="NCBI Taxonomy" id="1130832"/>
    <lineage>
        <taxon>Eukaryota</taxon>
        <taxon>Fungi</taxon>
        <taxon>Dikarya</taxon>
        <taxon>Basidiomycota</taxon>
        <taxon>Pucciniomycotina</taxon>
        <taxon>Microbotryomycetes</taxon>
        <taxon>Sporidiobolales</taxon>
        <taxon>Sporidiobolaceae</taxon>
        <taxon>Rhodotorula</taxon>
    </lineage>
</organism>
<reference evidence="3 4" key="1">
    <citation type="journal article" date="2012" name="Nat. Commun.">
        <title>A multi-omic map of the lipid-producing yeast Rhodosporidium toruloides.</title>
        <authorList>
            <person name="Zhu Z."/>
            <person name="Zhang S."/>
            <person name="Liu H."/>
            <person name="Shen H."/>
            <person name="Lin X."/>
            <person name="Yang F."/>
            <person name="Zhou Y.J."/>
            <person name="Jin G."/>
            <person name="Ye M."/>
            <person name="Zou H."/>
            <person name="Zou H."/>
            <person name="Zhao Z.K."/>
        </authorList>
    </citation>
    <scope>NUCLEOTIDE SEQUENCE [LARGE SCALE GENOMIC DNA]</scope>
    <source>
        <strain evidence="3 4">NP11</strain>
    </source>
</reference>
<evidence type="ECO:0008006" key="5">
    <source>
        <dbReference type="Google" id="ProtNLM"/>
    </source>
</evidence>
<gene>
    <name evidence="3" type="ORF">RHTO_02211</name>
</gene>
<protein>
    <recommendedName>
        <fullName evidence="5">Proteophosphoglycan ppg4</fullName>
    </recommendedName>
</protein>
<evidence type="ECO:0000256" key="1">
    <source>
        <dbReference type="SAM" id="MobiDB-lite"/>
    </source>
</evidence>
<dbReference type="GeneID" id="27366224"/>
<sequence length="782" mass="82260">MRPRSPRSRQRSFITSPFSLAAVLATLACLASASAAPLLDARNATALYSAQSSTQASSSAQTSASSATLPLIGLNATVTLDGNVGVGAGFAVETGAARPAKTGGLAVIPTAAANATVARSATTGRLQAVQTASRNGTVSSPVGTGRHRPTLIASTGAANSSLPSSTHSLPDSTVTATAKLTSTAHNSTRTLAPSRNSTHSLSASANSTATSTRIASNTGRNSTSVTTSRSSTSHQKSTTTEPASTSRTTSAHRAPPVSTHKPSLTSTRSAASDASPTRPSKPQATRYGDAPAKGCKKPPSTFAGTSAGFASLCQVRYCDAQPTRNMAWSGVDGDVTRTEIETALGMLKQLEPLWANGQDNVLSTGYLGQAAHDAGLLYEVTGDIRALDVSIQVADNILALQNANTPGGGVTIWTGAKDSVWPPGNLNPPEGQLVYAGCEQGLIVGNMVQAANYILKSPCLWNKVPPVFQGPTVFNESATYYDRALAYIKAADDTYESFFFRFLDSNLSIIQPNDPRWDLTGDSRKSGTPMPWNRRMLVLHGYIQLAIAHESPAVFDAKKTALYDTIVKRNVMDFLMALNEKKSVVNGKMTFNWDYSAGEEGHTEESQGIHAFYDVLGSWRAWQRNSAVFGLSNYIGYTFANTFENTISLGNGSFAGLVTGDSSKKAYTVNQLYAGWSFYALWLPEWFKTVAEANVASGFQGRTWLAIPLLWTKHAVAINDMTFWSGLFSSGFGVVVGTESTSSRGSSASGVHSASPRVAATPATAALASLVLLAAAILLQAM</sequence>
<accession>M7WSZ9</accession>
<feature type="region of interest" description="Disordered" evidence="1">
    <location>
        <begin position="126"/>
        <end position="150"/>
    </location>
</feature>
<evidence type="ECO:0000256" key="2">
    <source>
        <dbReference type="SAM" id="SignalP"/>
    </source>
</evidence>
<dbReference type="OrthoDB" id="2538079at2759"/>
<dbReference type="EMBL" id="KB722658">
    <property type="protein sequence ID" value="EMS21015.1"/>
    <property type="molecule type" value="Genomic_DNA"/>
</dbReference>
<dbReference type="eggNOG" id="ENOG502SV6V">
    <property type="taxonomic scope" value="Eukaryota"/>
</dbReference>
<evidence type="ECO:0000313" key="4">
    <source>
        <dbReference type="Proteomes" id="UP000016926"/>
    </source>
</evidence>
<keyword evidence="4" id="KW-1185">Reference proteome</keyword>
<dbReference type="Proteomes" id="UP000016926">
    <property type="component" value="Unassembled WGS sequence"/>
</dbReference>
<feature type="region of interest" description="Disordered" evidence="1">
    <location>
        <begin position="182"/>
        <end position="296"/>
    </location>
</feature>
<feature type="chain" id="PRO_5004087166" description="Proteophosphoglycan ppg4" evidence="2">
    <location>
        <begin position="36"/>
        <end position="782"/>
    </location>
</feature>
<dbReference type="HOGENOM" id="CLU_358298_0_0_1"/>
<name>M7WSZ9_RHOT1</name>
<feature type="compositionally biased region" description="Low complexity" evidence="1">
    <location>
        <begin position="196"/>
        <end position="249"/>
    </location>
</feature>
<evidence type="ECO:0000313" key="3">
    <source>
        <dbReference type="EMBL" id="EMS21015.1"/>
    </source>
</evidence>
<feature type="compositionally biased region" description="Polar residues" evidence="1">
    <location>
        <begin position="182"/>
        <end position="195"/>
    </location>
</feature>
<feature type="compositionally biased region" description="Polar residues" evidence="1">
    <location>
        <begin position="126"/>
        <end position="142"/>
    </location>
</feature>
<feature type="signal peptide" evidence="2">
    <location>
        <begin position="1"/>
        <end position="35"/>
    </location>
</feature>
<proteinExistence type="predicted"/>